<dbReference type="AlphaFoldDB" id="A0A0E9UN09"/>
<name>A0A0E9UN09_ANGAN</name>
<sequence>MEAFSEVICFSFKWNSGHSIYPRNWTF</sequence>
<reference evidence="1" key="1">
    <citation type="submission" date="2014-11" db="EMBL/GenBank/DDBJ databases">
        <authorList>
            <person name="Amaro Gonzalez C."/>
        </authorList>
    </citation>
    <scope>NUCLEOTIDE SEQUENCE</scope>
</reference>
<dbReference type="EMBL" id="GBXM01042249">
    <property type="protein sequence ID" value="JAH66328.1"/>
    <property type="molecule type" value="Transcribed_RNA"/>
</dbReference>
<protein>
    <submittedName>
        <fullName evidence="1">Uncharacterized protein</fullName>
    </submittedName>
</protein>
<accession>A0A0E9UN09</accession>
<evidence type="ECO:0000313" key="1">
    <source>
        <dbReference type="EMBL" id="JAH66328.1"/>
    </source>
</evidence>
<reference evidence="1" key="2">
    <citation type="journal article" date="2015" name="Fish Shellfish Immunol.">
        <title>Early steps in the European eel (Anguilla anguilla)-Vibrio vulnificus interaction in the gills: Role of the RtxA13 toxin.</title>
        <authorList>
            <person name="Callol A."/>
            <person name="Pajuelo D."/>
            <person name="Ebbesson L."/>
            <person name="Teles M."/>
            <person name="MacKenzie S."/>
            <person name="Amaro C."/>
        </authorList>
    </citation>
    <scope>NUCLEOTIDE SEQUENCE</scope>
</reference>
<organism evidence="1">
    <name type="scientific">Anguilla anguilla</name>
    <name type="common">European freshwater eel</name>
    <name type="synonym">Muraena anguilla</name>
    <dbReference type="NCBI Taxonomy" id="7936"/>
    <lineage>
        <taxon>Eukaryota</taxon>
        <taxon>Metazoa</taxon>
        <taxon>Chordata</taxon>
        <taxon>Craniata</taxon>
        <taxon>Vertebrata</taxon>
        <taxon>Euteleostomi</taxon>
        <taxon>Actinopterygii</taxon>
        <taxon>Neopterygii</taxon>
        <taxon>Teleostei</taxon>
        <taxon>Anguilliformes</taxon>
        <taxon>Anguillidae</taxon>
        <taxon>Anguilla</taxon>
    </lineage>
</organism>
<proteinExistence type="predicted"/>